<organism evidence="1 2">
    <name type="scientific">Diphasiastrum complanatum</name>
    <name type="common">Issler's clubmoss</name>
    <name type="synonym">Lycopodium complanatum</name>
    <dbReference type="NCBI Taxonomy" id="34168"/>
    <lineage>
        <taxon>Eukaryota</taxon>
        <taxon>Viridiplantae</taxon>
        <taxon>Streptophyta</taxon>
        <taxon>Embryophyta</taxon>
        <taxon>Tracheophyta</taxon>
        <taxon>Lycopodiopsida</taxon>
        <taxon>Lycopodiales</taxon>
        <taxon>Lycopodiaceae</taxon>
        <taxon>Lycopodioideae</taxon>
        <taxon>Diphasiastrum</taxon>
    </lineage>
</organism>
<keyword evidence="2" id="KW-1185">Reference proteome</keyword>
<dbReference type="Proteomes" id="UP001162992">
    <property type="component" value="Chromosome 13"/>
</dbReference>
<sequence>MELQSAFPSQNIWCCFDHWMGLADEMWGERMGRLRRKVVGPLKKAWGNLRIRIRKRRPEFPPKLYNDVQACGYEDVRVMWSILHHSYYGNH</sequence>
<gene>
    <name evidence="1" type="ORF">O6H91_13G079800</name>
</gene>
<evidence type="ECO:0000313" key="2">
    <source>
        <dbReference type="Proteomes" id="UP001162992"/>
    </source>
</evidence>
<name>A0ACC2BWG2_DIPCM</name>
<accession>A0ACC2BWG2</accession>
<reference evidence="2" key="1">
    <citation type="journal article" date="2024" name="Proc. Natl. Acad. Sci. U.S.A.">
        <title>Extraordinary preservation of gene collinearity over three hundred million years revealed in homosporous lycophytes.</title>
        <authorList>
            <person name="Li C."/>
            <person name="Wickell D."/>
            <person name="Kuo L.Y."/>
            <person name="Chen X."/>
            <person name="Nie B."/>
            <person name="Liao X."/>
            <person name="Peng D."/>
            <person name="Ji J."/>
            <person name="Jenkins J."/>
            <person name="Williams M."/>
            <person name="Shu S."/>
            <person name="Plott C."/>
            <person name="Barry K."/>
            <person name="Rajasekar S."/>
            <person name="Grimwood J."/>
            <person name="Han X."/>
            <person name="Sun S."/>
            <person name="Hou Z."/>
            <person name="He W."/>
            <person name="Dai G."/>
            <person name="Sun C."/>
            <person name="Schmutz J."/>
            <person name="Leebens-Mack J.H."/>
            <person name="Li F.W."/>
            <person name="Wang L."/>
        </authorList>
    </citation>
    <scope>NUCLEOTIDE SEQUENCE [LARGE SCALE GENOMIC DNA]</scope>
    <source>
        <strain evidence="2">cv. PW_Plant_1</strain>
    </source>
</reference>
<evidence type="ECO:0000313" key="1">
    <source>
        <dbReference type="EMBL" id="KAJ7534104.1"/>
    </source>
</evidence>
<comment type="caution">
    <text evidence="1">The sequence shown here is derived from an EMBL/GenBank/DDBJ whole genome shotgun (WGS) entry which is preliminary data.</text>
</comment>
<proteinExistence type="predicted"/>
<dbReference type="EMBL" id="CM055104">
    <property type="protein sequence ID" value="KAJ7534104.1"/>
    <property type="molecule type" value="Genomic_DNA"/>
</dbReference>
<protein>
    <submittedName>
        <fullName evidence="1">Uncharacterized protein</fullName>
    </submittedName>
</protein>